<dbReference type="EMBL" id="AP017424">
    <property type="protein sequence ID" value="BAU88111.1"/>
    <property type="molecule type" value="Genomic_DNA"/>
</dbReference>
<dbReference type="PANTHER" id="PTHR30461">
    <property type="entry name" value="DNA-INVERTASE FROM LAMBDOID PROPHAGE"/>
    <property type="match status" value="1"/>
</dbReference>
<sequence>MRDDHEIDDRPFADPSLPLGGYCRISDADLADIRRAVKEGRITEEEAAELERKGVLKQKDDLRWLAGKHNREVVFYEDNNLSAFKRNVSRPDFKRALSDLRAVRIAGMLSYDIDRFARQPRDLEKAIDIYEDSRKRLIFDTMSGQNFDLSTADGRFSARLFVSIANKASSDTSRRIIRDNKWKAAKGKYHGGTLAYGWDVNDRDKLDPQAAKLINEIIDGHIAGDSIHTCMDYLHENGAVNPNTGQPFTWAGTKTMIFRARNFGIRIYKGQPQFNSDGSYVMGDWEPLVVTPNGEPDLAKFEALQAIQKGAIKPGDKTTAKYFLSRIIRCGRCMFPMTGKPVWIRGRKSNTFAYNCNKQHPDQCGGLQVSGPRVDQLIKDLIFGMVEKAATERSILEAAQPEPWEKEDEFNDILEQIEELKALWEAKQVRASSYVTALDDLESRRDDLKAERAMSIVPPAIKVLSPELLTKGWDGLSLERQRLIVREILTAVIIHPSGRGKGRTFDATRVEPVFR</sequence>
<dbReference type="Proteomes" id="UP000217676">
    <property type="component" value="Chromosome"/>
</dbReference>
<dbReference type="Pfam" id="PF00239">
    <property type="entry name" value="Resolvase"/>
    <property type="match status" value="1"/>
</dbReference>
<dbReference type="PANTHER" id="PTHR30461:SF23">
    <property type="entry name" value="DNA RECOMBINASE-RELATED"/>
    <property type="match status" value="1"/>
</dbReference>
<dbReference type="Pfam" id="PF13408">
    <property type="entry name" value="Zn_ribbon_recom"/>
    <property type="match status" value="1"/>
</dbReference>
<dbReference type="InterPro" id="IPR025827">
    <property type="entry name" value="Zn_ribbon_recom_dom"/>
</dbReference>
<dbReference type="KEGG" id="slau:SLA_7245"/>
<dbReference type="InterPro" id="IPR036162">
    <property type="entry name" value="Resolvase-like_N_sf"/>
</dbReference>
<dbReference type="Gene3D" id="3.40.50.1390">
    <property type="entry name" value="Resolvase, N-terminal catalytic domain"/>
    <property type="match status" value="1"/>
</dbReference>
<evidence type="ECO:0000259" key="1">
    <source>
        <dbReference type="PROSITE" id="PS51737"/>
    </source>
</evidence>
<dbReference type="InterPro" id="IPR050639">
    <property type="entry name" value="SSR_resolvase"/>
</dbReference>
<evidence type="ECO:0000313" key="2">
    <source>
        <dbReference type="EMBL" id="BAU88111.1"/>
    </source>
</evidence>
<reference evidence="2 3" key="1">
    <citation type="journal article" date="2016" name="Genome Announc.">
        <title>Complete Genome Sequence of Thiostrepton-Producing Streptomyces laurentii ATCC 31255.</title>
        <authorList>
            <person name="Doi K."/>
            <person name="Fujino Y."/>
            <person name="Nagayoshi Y."/>
            <person name="Ohshima T."/>
            <person name="Ogata S."/>
        </authorList>
    </citation>
    <scope>NUCLEOTIDE SEQUENCE [LARGE SCALE GENOMIC DNA]</scope>
    <source>
        <strain evidence="2 3">ATCC 31255</strain>
    </source>
</reference>
<accession>A0A160P9U0</accession>
<dbReference type="GO" id="GO:0003677">
    <property type="term" value="F:DNA binding"/>
    <property type="evidence" value="ECO:0007669"/>
    <property type="project" value="InterPro"/>
</dbReference>
<dbReference type="SMART" id="SM00857">
    <property type="entry name" value="Resolvase"/>
    <property type="match status" value="1"/>
</dbReference>
<dbReference type="AlphaFoldDB" id="A0A160P9U0"/>
<dbReference type="SUPFAM" id="SSF53041">
    <property type="entry name" value="Resolvase-like"/>
    <property type="match status" value="1"/>
</dbReference>
<protein>
    <submittedName>
        <fullName evidence="2">Integrase/recombinase</fullName>
    </submittedName>
</protein>
<dbReference type="InterPro" id="IPR038109">
    <property type="entry name" value="DNA_bind_recomb_sf"/>
</dbReference>
<dbReference type="Gene3D" id="3.90.1750.20">
    <property type="entry name" value="Putative Large Serine Recombinase, Chain B, Domain 2"/>
    <property type="match status" value="1"/>
</dbReference>
<name>A0A160P9U0_STRLU</name>
<proteinExistence type="predicted"/>
<dbReference type="PROSITE" id="PS51737">
    <property type="entry name" value="RECOMBINASE_DNA_BIND"/>
    <property type="match status" value="1"/>
</dbReference>
<dbReference type="GO" id="GO:0000150">
    <property type="term" value="F:DNA strand exchange activity"/>
    <property type="evidence" value="ECO:0007669"/>
    <property type="project" value="InterPro"/>
</dbReference>
<keyword evidence="3" id="KW-1185">Reference proteome</keyword>
<evidence type="ECO:0000313" key="3">
    <source>
        <dbReference type="Proteomes" id="UP000217676"/>
    </source>
</evidence>
<feature type="domain" description="Recombinase" evidence="1">
    <location>
        <begin position="195"/>
        <end position="314"/>
    </location>
</feature>
<organism evidence="2 3">
    <name type="scientific">Streptomyces laurentii</name>
    <dbReference type="NCBI Taxonomy" id="39478"/>
    <lineage>
        <taxon>Bacteria</taxon>
        <taxon>Bacillati</taxon>
        <taxon>Actinomycetota</taxon>
        <taxon>Actinomycetes</taxon>
        <taxon>Kitasatosporales</taxon>
        <taxon>Streptomycetaceae</taxon>
        <taxon>Streptomyces</taxon>
    </lineage>
</organism>
<dbReference type="InterPro" id="IPR011109">
    <property type="entry name" value="DNA_bind_recombinase_dom"/>
</dbReference>
<dbReference type="CDD" id="cd00338">
    <property type="entry name" value="Ser_Recombinase"/>
    <property type="match status" value="1"/>
</dbReference>
<gene>
    <name evidence="2" type="ORF">SLA_7245</name>
</gene>
<dbReference type="InterPro" id="IPR006119">
    <property type="entry name" value="Resolv_N"/>
</dbReference>